<evidence type="ECO:0000256" key="17">
    <source>
        <dbReference type="RuleBase" id="RU362038"/>
    </source>
</evidence>
<evidence type="ECO:0000256" key="5">
    <source>
        <dbReference type="ARBA" id="ARBA00012022"/>
    </source>
</evidence>
<evidence type="ECO:0000256" key="11">
    <source>
        <dbReference type="ARBA" id="ARBA00023014"/>
    </source>
</evidence>
<comment type="cofactor">
    <cofactor evidence="17">
        <name>[4Fe-4S] cluster</name>
        <dbReference type="ChEBI" id="CHEBI:49883"/>
    </cofactor>
    <text evidence="17">Binds 1 [4Fe-4S] cluster per subunit.</text>
</comment>
<keyword evidence="22" id="KW-1185">Reference proteome</keyword>
<dbReference type="PRINTS" id="PR00415">
    <property type="entry name" value="ACONITASE"/>
</dbReference>
<comment type="similarity">
    <text evidence="4 17">Belongs to the aconitase/IPM isomerase family.</text>
</comment>
<comment type="pathway">
    <text evidence="3 17">Amino-acid biosynthesis; L-lysine biosynthesis via AAA pathway; L-alpha-aminoadipate from 2-oxoglutarate: step 3/5.</text>
</comment>
<comment type="function">
    <text evidence="1 17">Catalyzes the reversible hydration of cis-homoaconitate to (2R,3S)-homoisocitrate, a step in the alpha-aminoadipate pathway for lysine biosynthesis.</text>
</comment>
<dbReference type="NCBIfam" id="TIGR00139">
    <property type="entry name" value="h_aconitase"/>
    <property type="match status" value="1"/>
</dbReference>
<sequence>RRATWLNASVLATRQARASITRSRLLPGSVALFRSHVSTYPRQQQARQSRFYTSSNTPSLQSSVDSAAPTNPQTLTEKIVQRHAVGLGQGRRVRAGDYVILRPHKSMTHDNSWPVITKFMEMGASSVSDNRQVVMALDHDVQNESEQNLRKYRLIEEFANKHGIDFYPAKTGIGHQIMIEQGYAWPGTVTVASDSHSTIYGGIGCLGTAIVRSDAASILATSTVFWQVPPIAKVTFTGVLPPGVTGKDVIIALCAFLKSDVLNMCVEFTGSEQTLASLSVSERLTIANMACEWGALSGLFPVDKTLISWYRARASAAAVTDSPSQSRLNHKRIDELLEAPLVADPGAVYAKEFYLNLSTLSPFVAGPNSVNVATPVAKLETENIAVDKAYLLSCTNGRSTDFAAAARVFREAGTDGKPAKIHPRVKLYLAPASVAEQRMSEEAGDWQVLVQSGAELLPPGCATCIGLGRGLLEEGEVGISASNRSYKGRMGSPKASCYLASPEVVAASAIKGQIASPGWYLKPDGVEKVIVGEGTGDYVADKARSTGDAFEKLIGEMESMINAAEGAAEATASPAATGDEVLTDVVPGFPEEIEGEIVFCDNDSINTDGIYPGRYTYQDGMTTEQMAEVCMENYDTNFRNVIRPNDILVAGYTFGSGSSREQAATSILANKIPLVVAGSFSSIFLRNSINNALLGLEMPKLVERLREAYKNDAEKPLTRRTGWKLLWDVRRSQVTITEQDGTSWVQKVGEMPPNVQEIIAKGGIVKWVQSTLQA</sequence>
<keyword evidence="9 17" id="KW-0809">Transit peptide</keyword>
<keyword evidence="7 17" id="KW-0028">Amino-acid biosynthesis</keyword>
<dbReference type="Proteomes" id="UP001642720">
    <property type="component" value="Unassembled WGS sequence"/>
</dbReference>
<evidence type="ECO:0000256" key="7">
    <source>
        <dbReference type="ARBA" id="ARBA00022605"/>
    </source>
</evidence>
<evidence type="ECO:0000256" key="18">
    <source>
        <dbReference type="SAM" id="MobiDB-lite"/>
    </source>
</evidence>
<evidence type="ECO:0000256" key="3">
    <source>
        <dbReference type="ARBA" id="ARBA00005106"/>
    </source>
</evidence>
<evidence type="ECO:0000256" key="12">
    <source>
        <dbReference type="ARBA" id="ARBA00023128"/>
    </source>
</evidence>
<evidence type="ECO:0000313" key="21">
    <source>
        <dbReference type="EMBL" id="TFA97524.1"/>
    </source>
</evidence>
<evidence type="ECO:0000259" key="19">
    <source>
        <dbReference type="Pfam" id="PF00330"/>
    </source>
</evidence>
<comment type="catalytic activity">
    <reaction evidence="15 17">
        <text>(2R,3S)-homoisocitrate = cis-homoaconitate + H2O</text>
        <dbReference type="Rhea" id="RHEA:15485"/>
        <dbReference type="ChEBI" id="CHEBI:15377"/>
        <dbReference type="ChEBI" id="CHEBI:15404"/>
        <dbReference type="ChEBI" id="CHEBI:58174"/>
        <dbReference type="EC" id="4.2.1.36"/>
    </reaction>
</comment>
<dbReference type="InterPro" id="IPR015931">
    <property type="entry name" value="Acnase/IPM_dHydase_lsu_aba_1/3"/>
</dbReference>
<evidence type="ECO:0000256" key="13">
    <source>
        <dbReference type="ARBA" id="ARBA00023154"/>
    </source>
</evidence>
<reference evidence="21 22" key="1">
    <citation type="submission" date="2018-01" db="EMBL/GenBank/DDBJ databases">
        <title>Genome characterization of the sugarcane-associated fungus Trichoderma ghanense CCMA-1212 and their application in lignocelulose bioconversion.</title>
        <authorList>
            <person name="Steindorff A.S."/>
            <person name="Mendes T.D."/>
            <person name="Vilela E.S.D."/>
            <person name="Rodrigues D.S."/>
            <person name="Formighieri E.F."/>
            <person name="Melo I.S."/>
            <person name="Favaro L.C.L."/>
        </authorList>
    </citation>
    <scope>NUCLEOTIDE SEQUENCE [LARGE SCALE GENOMIC DNA]</scope>
    <source>
        <strain evidence="21 22">CCMA-1212</strain>
    </source>
</reference>
<evidence type="ECO:0000256" key="10">
    <source>
        <dbReference type="ARBA" id="ARBA00023004"/>
    </source>
</evidence>
<dbReference type="Pfam" id="PF00330">
    <property type="entry name" value="Aconitase"/>
    <property type="match status" value="1"/>
</dbReference>
<dbReference type="InterPro" id="IPR050067">
    <property type="entry name" value="IPM_dehydratase_rel_enz"/>
</dbReference>
<evidence type="ECO:0000256" key="2">
    <source>
        <dbReference type="ARBA" id="ARBA00004173"/>
    </source>
</evidence>
<evidence type="ECO:0000256" key="1">
    <source>
        <dbReference type="ARBA" id="ARBA00003422"/>
    </source>
</evidence>
<feature type="domain" description="Aconitase/3-isopropylmalate dehydratase large subunit alpha/beta/alpha" evidence="19">
    <location>
        <begin position="77"/>
        <end position="512"/>
    </location>
</feature>
<dbReference type="EC" id="4.2.1.36" evidence="5 17"/>
<dbReference type="CDD" id="cd01674">
    <property type="entry name" value="Homoaconitase_Swivel"/>
    <property type="match status" value="1"/>
</dbReference>
<organism evidence="21 22">
    <name type="scientific">Trichoderma ghanense</name>
    <dbReference type="NCBI Taxonomy" id="65468"/>
    <lineage>
        <taxon>Eukaryota</taxon>
        <taxon>Fungi</taxon>
        <taxon>Dikarya</taxon>
        <taxon>Ascomycota</taxon>
        <taxon>Pezizomycotina</taxon>
        <taxon>Sordariomycetes</taxon>
        <taxon>Hypocreomycetidae</taxon>
        <taxon>Hypocreales</taxon>
        <taxon>Hypocreaceae</taxon>
        <taxon>Trichoderma</taxon>
    </lineage>
</organism>
<keyword evidence="8 17" id="KW-0479">Metal-binding</keyword>
<comment type="subcellular location">
    <subcellularLocation>
        <location evidence="2 17">Mitochondrion</location>
    </subcellularLocation>
</comment>
<feature type="region of interest" description="Disordered" evidence="18">
    <location>
        <begin position="41"/>
        <end position="70"/>
    </location>
</feature>
<dbReference type="Gene3D" id="3.30.499.10">
    <property type="entry name" value="Aconitase, domain 3"/>
    <property type="match status" value="2"/>
</dbReference>
<dbReference type="Pfam" id="PF00694">
    <property type="entry name" value="Aconitase_C"/>
    <property type="match status" value="1"/>
</dbReference>
<evidence type="ECO:0000256" key="9">
    <source>
        <dbReference type="ARBA" id="ARBA00022946"/>
    </source>
</evidence>
<proteinExistence type="inferred from homology"/>
<keyword evidence="10 17" id="KW-0408">Iron</keyword>
<keyword evidence="11 17" id="KW-0411">Iron-sulfur</keyword>
<protein>
    <recommendedName>
        <fullName evidence="6 17">Homoaconitase, mitochondrial</fullName>
        <ecNumber evidence="5 17">4.2.1.36</ecNumber>
    </recommendedName>
    <alternativeName>
        <fullName evidence="16 17">Homoaconitate hydratase</fullName>
    </alternativeName>
</protein>
<evidence type="ECO:0000256" key="15">
    <source>
        <dbReference type="ARBA" id="ARBA00029338"/>
    </source>
</evidence>
<dbReference type="PROSITE" id="PS01244">
    <property type="entry name" value="ACONITASE_2"/>
    <property type="match status" value="1"/>
</dbReference>
<evidence type="ECO:0000256" key="8">
    <source>
        <dbReference type="ARBA" id="ARBA00022723"/>
    </source>
</evidence>
<dbReference type="InterPro" id="IPR001030">
    <property type="entry name" value="Acoase/IPM_deHydtase_lsu_aba"/>
</dbReference>
<accession>A0ABY2GQB0</accession>
<dbReference type="SUPFAM" id="SSF52016">
    <property type="entry name" value="LeuD/IlvD-like"/>
    <property type="match status" value="1"/>
</dbReference>
<feature type="non-terminal residue" evidence="21">
    <location>
        <position position="1"/>
    </location>
</feature>
<comment type="caution">
    <text evidence="21">The sequence shown here is derived from an EMBL/GenBank/DDBJ whole genome shotgun (WGS) entry which is preliminary data.</text>
</comment>
<name>A0ABY2GQB0_9HYPO</name>
<dbReference type="EMBL" id="PPTA01000031">
    <property type="protein sequence ID" value="TFA97524.1"/>
    <property type="molecule type" value="Genomic_DNA"/>
</dbReference>
<evidence type="ECO:0000256" key="16">
    <source>
        <dbReference type="ARBA" id="ARBA00032706"/>
    </source>
</evidence>
<keyword evidence="12 17" id="KW-0496">Mitochondrion</keyword>
<evidence type="ECO:0000259" key="20">
    <source>
        <dbReference type="Pfam" id="PF00694"/>
    </source>
</evidence>
<evidence type="ECO:0000313" key="22">
    <source>
        <dbReference type="Proteomes" id="UP001642720"/>
    </source>
</evidence>
<dbReference type="InterPro" id="IPR039386">
    <property type="entry name" value="Homoaconitase_swivel"/>
</dbReference>
<evidence type="ECO:0000256" key="4">
    <source>
        <dbReference type="ARBA" id="ARBA00007185"/>
    </source>
</evidence>
<dbReference type="RefSeq" id="XP_073553726.1">
    <property type="nucleotide sequence ID" value="XM_073707765.1"/>
</dbReference>
<evidence type="ECO:0000256" key="6">
    <source>
        <dbReference type="ARBA" id="ARBA00021560"/>
    </source>
</evidence>
<dbReference type="InterPro" id="IPR018136">
    <property type="entry name" value="Aconitase_4Fe-4S_BS"/>
</dbReference>
<dbReference type="PANTHER" id="PTHR43822">
    <property type="entry name" value="HOMOACONITASE, MITOCHONDRIAL-RELATED"/>
    <property type="match status" value="1"/>
</dbReference>
<dbReference type="SUPFAM" id="SSF53732">
    <property type="entry name" value="Aconitase iron-sulfur domain"/>
    <property type="match status" value="1"/>
</dbReference>
<feature type="domain" description="Aconitase A/isopropylmalate dehydratase small subunit swivel" evidence="20">
    <location>
        <begin position="584"/>
        <end position="700"/>
    </location>
</feature>
<keyword evidence="14 17" id="KW-0456">Lyase</keyword>
<dbReference type="GeneID" id="300582215"/>
<dbReference type="InterPro" id="IPR000573">
    <property type="entry name" value="AconitaseA/IPMdHydase_ssu_swvl"/>
</dbReference>
<dbReference type="InterPro" id="IPR004418">
    <property type="entry name" value="Homoaconitase_mito"/>
</dbReference>
<dbReference type="PANTHER" id="PTHR43822:SF2">
    <property type="entry name" value="HOMOACONITASE, MITOCHONDRIAL"/>
    <property type="match status" value="1"/>
</dbReference>
<evidence type="ECO:0000256" key="14">
    <source>
        <dbReference type="ARBA" id="ARBA00023239"/>
    </source>
</evidence>
<dbReference type="Gene3D" id="3.20.19.10">
    <property type="entry name" value="Aconitase, domain 4"/>
    <property type="match status" value="1"/>
</dbReference>
<keyword evidence="13 17" id="KW-0457">Lysine biosynthesis</keyword>
<gene>
    <name evidence="21" type="ORF">CCMA1212_010732</name>
</gene>
<dbReference type="InterPro" id="IPR036008">
    <property type="entry name" value="Aconitase_4Fe-4S_dom"/>
</dbReference>
<dbReference type="InterPro" id="IPR015928">
    <property type="entry name" value="Aconitase/3IPM_dehydase_swvl"/>
</dbReference>